<accession>A0ABR4CJU7</accession>
<gene>
    <name evidence="1" type="ORF">VTL71DRAFT_13267</name>
</gene>
<sequence length="152" mass="16992">MTTPNEYTGQAGNKAVEYVKMPAEYSQQAKHTFLFINESVNSKAGKKPGHRSDIRSHVRKYVIVDRRESVRENPSKKHGLVVQKKRIYPAGDAAVDLGGVARTWIEESFDVLNGGLPESTPRSGTLQRGSQELELHFHDEVFGSTDSPIQNR</sequence>
<reference evidence="1 2" key="1">
    <citation type="journal article" date="2024" name="Commun. Biol.">
        <title>Comparative genomic analysis of thermophilic fungi reveals convergent evolutionary adaptations and gene losses.</title>
        <authorList>
            <person name="Steindorff A.S."/>
            <person name="Aguilar-Pontes M.V."/>
            <person name="Robinson A.J."/>
            <person name="Andreopoulos B."/>
            <person name="LaButti K."/>
            <person name="Kuo A."/>
            <person name="Mondo S."/>
            <person name="Riley R."/>
            <person name="Otillar R."/>
            <person name="Haridas S."/>
            <person name="Lipzen A."/>
            <person name="Grimwood J."/>
            <person name="Schmutz J."/>
            <person name="Clum A."/>
            <person name="Reid I.D."/>
            <person name="Moisan M.C."/>
            <person name="Butler G."/>
            <person name="Nguyen T.T.M."/>
            <person name="Dewar K."/>
            <person name="Conant G."/>
            <person name="Drula E."/>
            <person name="Henrissat B."/>
            <person name="Hansel C."/>
            <person name="Singer S."/>
            <person name="Hutchinson M.I."/>
            <person name="de Vries R.P."/>
            <person name="Natvig D.O."/>
            <person name="Powell A.J."/>
            <person name="Tsang A."/>
            <person name="Grigoriev I.V."/>
        </authorList>
    </citation>
    <scope>NUCLEOTIDE SEQUENCE [LARGE SCALE GENOMIC DNA]</scope>
    <source>
        <strain evidence="1 2">CBS 494.80</strain>
    </source>
</reference>
<comment type="caution">
    <text evidence="1">The sequence shown here is derived from an EMBL/GenBank/DDBJ whole genome shotgun (WGS) entry which is preliminary data.</text>
</comment>
<evidence type="ECO:0000313" key="2">
    <source>
        <dbReference type="Proteomes" id="UP001595075"/>
    </source>
</evidence>
<dbReference type="Proteomes" id="UP001595075">
    <property type="component" value="Unassembled WGS sequence"/>
</dbReference>
<dbReference type="EMBL" id="JAZHXI010000006">
    <property type="protein sequence ID" value="KAL2070241.1"/>
    <property type="molecule type" value="Genomic_DNA"/>
</dbReference>
<proteinExistence type="predicted"/>
<name>A0ABR4CJU7_9HELO</name>
<protein>
    <submittedName>
        <fullName evidence="1">Uncharacterized protein</fullName>
    </submittedName>
</protein>
<evidence type="ECO:0000313" key="1">
    <source>
        <dbReference type="EMBL" id="KAL2070241.1"/>
    </source>
</evidence>
<keyword evidence="2" id="KW-1185">Reference proteome</keyword>
<organism evidence="1 2">
    <name type="scientific">Oculimacula yallundae</name>
    <dbReference type="NCBI Taxonomy" id="86028"/>
    <lineage>
        <taxon>Eukaryota</taxon>
        <taxon>Fungi</taxon>
        <taxon>Dikarya</taxon>
        <taxon>Ascomycota</taxon>
        <taxon>Pezizomycotina</taxon>
        <taxon>Leotiomycetes</taxon>
        <taxon>Helotiales</taxon>
        <taxon>Ploettnerulaceae</taxon>
        <taxon>Oculimacula</taxon>
    </lineage>
</organism>